<feature type="compositionally biased region" description="Low complexity" evidence="1">
    <location>
        <begin position="347"/>
        <end position="363"/>
    </location>
</feature>
<proteinExistence type="predicted"/>
<organism evidence="2 3">
    <name type="scientific">Colletotrichum lupini</name>
    <dbReference type="NCBI Taxonomy" id="145971"/>
    <lineage>
        <taxon>Eukaryota</taxon>
        <taxon>Fungi</taxon>
        <taxon>Dikarya</taxon>
        <taxon>Ascomycota</taxon>
        <taxon>Pezizomycotina</taxon>
        <taxon>Sordariomycetes</taxon>
        <taxon>Hypocreomycetidae</taxon>
        <taxon>Glomerellales</taxon>
        <taxon>Glomerellaceae</taxon>
        <taxon>Colletotrichum</taxon>
        <taxon>Colletotrichum acutatum species complex</taxon>
    </lineage>
</organism>
<protein>
    <submittedName>
        <fullName evidence="2">Biotrophy-associated secreted protein 2</fullName>
    </submittedName>
</protein>
<keyword evidence="3" id="KW-1185">Reference proteome</keyword>
<accession>A0A9Q8SFR3</accession>
<feature type="region of interest" description="Disordered" evidence="1">
    <location>
        <begin position="262"/>
        <end position="281"/>
    </location>
</feature>
<reference evidence="2" key="1">
    <citation type="journal article" date="2021" name="Mol. Plant Microbe Interact.">
        <title>Complete Genome Sequence of the Plant-Pathogenic Fungus Colletotrichum lupini.</title>
        <authorList>
            <person name="Baroncelli R."/>
            <person name="Pensec F."/>
            <person name="Da Lio D."/>
            <person name="Boufleur T."/>
            <person name="Vicente I."/>
            <person name="Sarrocco S."/>
            <person name="Picot A."/>
            <person name="Baraldi E."/>
            <person name="Sukno S."/>
            <person name="Thon M."/>
            <person name="Le Floch G."/>
        </authorList>
    </citation>
    <scope>NUCLEOTIDE SEQUENCE</scope>
    <source>
        <strain evidence="2">IMI 504893</strain>
    </source>
</reference>
<gene>
    <name evidence="2" type="ORF">CLUP02_17893</name>
</gene>
<dbReference type="GeneID" id="73351807"/>
<feature type="region of interest" description="Disordered" evidence="1">
    <location>
        <begin position="341"/>
        <end position="382"/>
    </location>
</feature>
<evidence type="ECO:0000313" key="2">
    <source>
        <dbReference type="EMBL" id="UQC76380.1"/>
    </source>
</evidence>
<dbReference type="RefSeq" id="XP_049138021.1">
    <property type="nucleotide sequence ID" value="XM_049296797.1"/>
</dbReference>
<dbReference type="EMBL" id="CP019472">
    <property type="protein sequence ID" value="UQC76380.1"/>
    <property type="molecule type" value="Genomic_DNA"/>
</dbReference>
<dbReference type="AlphaFoldDB" id="A0A9Q8SFR3"/>
<evidence type="ECO:0000256" key="1">
    <source>
        <dbReference type="SAM" id="MobiDB-lite"/>
    </source>
</evidence>
<dbReference type="Proteomes" id="UP000830671">
    <property type="component" value="Chromosome 10"/>
</dbReference>
<dbReference type="KEGG" id="clup:CLUP02_17893"/>
<feature type="compositionally biased region" description="Gly residues" evidence="1">
    <location>
        <begin position="364"/>
        <end position="374"/>
    </location>
</feature>
<sequence length="431" mass="42546">MQKFYSDHNFLRLLSTEAGRRLSILQLAVALVQGLESAFRPFSNLSLDNLTGPRRAMVSDHLVSWGFDGIRIAGWRSRILTALLCNEKRKMLVIQLAISGCSLAQPQLQKHGRHQQARRALADVQECSDCSFIVNDGETGNILKMADYFDSTSFSSYSHYYIMVRFSLAAAFFAASSLAIPSPLTPDPSGDKNVGNGNGVQFIGGACLNSKDCASTCCATLNGAGICSGLGAQFQAGKTGCGFGDGGAAAAPAASQGAGQAAPSMEAAAGSGGGAGSGTSSNVGAGNGQQFITGQCLSDADCASGCCNGPKGACAARAVATENGKAGCGFTGTGAGAATGSTGGGAAAEAAAPPQAAPSAGTSAGSGAGTGTSGAPGSQNVGKGNGQQFITGQCLSNADCASGCCAGPKGVCSATAVANESGKTGCGFTAA</sequence>
<evidence type="ECO:0000313" key="3">
    <source>
        <dbReference type="Proteomes" id="UP000830671"/>
    </source>
</evidence>
<name>A0A9Q8SFR3_9PEZI</name>